<proteinExistence type="predicted"/>
<dbReference type="EMBL" id="JANTQA010000047">
    <property type="protein sequence ID" value="KAJ3433825.1"/>
    <property type="molecule type" value="Genomic_DNA"/>
</dbReference>
<name>A0AAV7Z141_9EUKA</name>
<dbReference type="InterPro" id="IPR001611">
    <property type="entry name" value="Leu-rich_rpt"/>
</dbReference>
<evidence type="ECO:0000313" key="1">
    <source>
        <dbReference type="EMBL" id="KAJ3433825.1"/>
    </source>
</evidence>
<reference evidence="1" key="1">
    <citation type="submission" date="2022-08" db="EMBL/GenBank/DDBJ databases">
        <title>Novel sulphate-reducing endosymbionts in the free-living metamonad Anaeramoeba.</title>
        <authorList>
            <person name="Jerlstrom-Hultqvist J."/>
            <person name="Cepicka I."/>
            <person name="Gallot-Lavallee L."/>
            <person name="Salas-Leiva D."/>
            <person name="Curtis B.A."/>
            <person name="Zahonova K."/>
            <person name="Pipaliya S."/>
            <person name="Dacks J."/>
            <person name="Roger A.J."/>
        </authorList>
    </citation>
    <scope>NUCLEOTIDE SEQUENCE</scope>
    <source>
        <strain evidence="1">Busselton2</strain>
    </source>
</reference>
<dbReference type="Pfam" id="PF13516">
    <property type="entry name" value="LRR_6"/>
    <property type="match status" value="1"/>
</dbReference>
<dbReference type="InterPro" id="IPR032675">
    <property type="entry name" value="LRR_dom_sf"/>
</dbReference>
<organism evidence="1 2">
    <name type="scientific">Anaeramoeba flamelloides</name>
    <dbReference type="NCBI Taxonomy" id="1746091"/>
    <lineage>
        <taxon>Eukaryota</taxon>
        <taxon>Metamonada</taxon>
        <taxon>Anaeramoebidae</taxon>
        <taxon>Anaeramoeba</taxon>
    </lineage>
</organism>
<protein>
    <submittedName>
        <fullName evidence="1">Nlr family card domain-containing protein</fullName>
    </submittedName>
</protein>
<dbReference type="SUPFAM" id="SSF52047">
    <property type="entry name" value="RNI-like"/>
    <property type="match status" value="1"/>
</dbReference>
<dbReference type="AlphaFoldDB" id="A0AAV7Z141"/>
<sequence length="94" mass="10806">MSLSESDLKEEEEFKNKMQRLMLNDQKMTHLQLFGYEIGAQKMQALSDALKANQTLTHLEISRNQIEAEGMQVLSESLKGQPNHYQLGSFFKSN</sequence>
<accession>A0AAV7Z141</accession>
<gene>
    <name evidence="1" type="ORF">M0812_22794</name>
</gene>
<dbReference type="Gene3D" id="3.80.10.10">
    <property type="entry name" value="Ribonuclease Inhibitor"/>
    <property type="match status" value="1"/>
</dbReference>
<evidence type="ECO:0000313" key="2">
    <source>
        <dbReference type="Proteomes" id="UP001146793"/>
    </source>
</evidence>
<dbReference type="Proteomes" id="UP001146793">
    <property type="component" value="Unassembled WGS sequence"/>
</dbReference>
<comment type="caution">
    <text evidence="1">The sequence shown here is derived from an EMBL/GenBank/DDBJ whole genome shotgun (WGS) entry which is preliminary data.</text>
</comment>